<keyword evidence="3 5" id="KW-0408">Iron</keyword>
<dbReference type="PANTHER" id="PTHR19359">
    <property type="entry name" value="CYTOCHROME B5"/>
    <property type="match status" value="1"/>
</dbReference>
<dbReference type="FunFam" id="3.10.120.10:FF:000007">
    <property type="entry name" value="Sulfite oxidase, mitochondrial"/>
    <property type="match status" value="1"/>
</dbReference>
<comment type="caution">
    <text evidence="7">The sequence shown here is derived from an EMBL/GenBank/DDBJ whole genome shotgun (WGS) entry which is preliminary data.</text>
</comment>
<dbReference type="PRINTS" id="PR00363">
    <property type="entry name" value="CYTOCHROMEB5"/>
</dbReference>
<dbReference type="PROSITE" id="PS00191">
    <property type="entry name" value="CYTOCHROME_B5_1"/>
    <property type="match status" value="1"/>
</dbReference>
<dbReference type="SMART" id="SM01117">
    <property type="entry name" value="Cyt-b5"/>
    <property type="match status" value="1"/>
</dbReference>
<dbReference type="InterPro" id="IPR036400">
    <property type="entry name" value="Cyt_B5-like_heme/steroid_sf"/>
</dbReference>
<dbReference type="Pfam" id="PF00173">
    <property type="entry name" value="Cyt-b5"/>
    <property type="match status" value="1"/>
</dbReference>
<dbReference type="GO" id="GO:0016020">
    <property type="term" value="C:membrane"/>
    <property type="evidence" value="ECO:0007669"/>
    <property type="project" value="TreeGrafter"/>
</dbReference>
<keyword evidence="8" id="KW-1185">Reference proteome</keyword>
<organism evidence="7 8">
    <name type="scientific">Elaphomyces granulatus</name>
    <dbReference type="NCBI Taxonomy" id="519963"/>
    <lineage>
        <taxon>Eukaryota</taxon>
        <taxon>Fungi</taxon>
        <taxon>Dikarya</taxon>
        <taxon>Ascomycota</taxon>
        <taxon>Pezizomycotina</taxon>
        <taxon>Eurotiomycetes</taxon>
        <taxon>Eurotiomycetidae</taxon>
        <taxon>Eurotiales</taxon>
        <taxon>Elaphomycetaceae</taxon>
        <taxon>Elaphomyces</taxon>
    </lineage>
</organism>
<dbReference type="InterPro" id="IPR001199">
    <property type="entry name" value="Cyt_B5-like_heme/steroid-bd"/>
</dbReference>
<evidence type="ECO:0000313" key="7">
    <source>
        <dbReference type="EMBL" id="OXV06349.1"/>
    </source>
</evidence>
<gene>
    <name evidence="7" type="ORF">Egran_05882</name>
</gene>
<dbReference type="InterPro" id="IPR050668">
    <property type="entry name" value="Cytochrome_b5"/>
</dbReference>
<proteinExistence type="inferred from homology"/>
<dbReference type="OrthoDB" id="260519at2759"/>
<accession>A0A232LQD9</accession>
<protein>
    <recommendedName>
        <fullName evidence="6">Cytochrome b5 heme-binding domain-containing protein</fullName>
    </recommendedName>
</protein>
<dbReference type="GO" id="GO:0020037">
    <property type="term" value="F:heme binding"/>
    <property type="evidence" value="ECO:0007669"/>
    <property type="project" value="UniProtKB-UniRule"/>
</dbReference>
<comment type="similarity">
    <text evidence="4 5">Belongs to the cytochrome b5 family.</text>
</comment>
<dbReference type="PANTHER" id="PTHR19359:SF14">
    <property type="entry name" value="CYTOCHROME B5 A"/>
    <property type="match status" value="1"/>
</dbReference>
<evidence type="ECO:0000256" key="2">
    <source>
        <dbReference type="ARBA" id="ARBA00022723"/>
    </source>
</evidence>
<dbReference type="Gene3D" id="3.10.120.10">
    <property type="entry name" value="Cytochrome b5-like heme/steroid binding domain"/>
    <property type="match status" value="1"/>
</dbReference>
<dbReference type="AlphaFoldDB" id="A0A232LQD9"/>
<dbReference type="PROSITE" id="PS50255">
    <property type="entry name" value="CYTOCHROME_B5_2"/>
    <property type="match status" value="1"/>
</dbReference>
<dbReference type="SUPFAM" id="SSF55856">
    <property type="entry name" value="Cytochrome b5-like heme/steroid binding domain"/>
    <property type="match status" value="1"/>
</dbReference>
<feature type="domain" description="Cytochrome b5 heme-binding" evidence="6">
    <location>
        <begin position="3"/>
        <end position="80"/>
    </location>
</feature>
<keyword evidence="2 5" id="KW-0479">Metal-binding</keyword>
<evidence type="ECO:0000256" key="4">
    <source>
        <dbReference type="ARBA" id="ARBA00038168"/>
    </source>
</evidence>
<evidence type="ECO:0000256" key="3">
    <source>
        <dbReference type="ARBA" id="ARBA00023004"/>
    </source>
</evidence>
<evidence type="ECO:0000313" key="8">
    <source>
        <dbReference type="Proteomes" id="UP000243515"/>
    </source>
</evidence>
<dbReference type="Proteomes" id="UP000243515">
    <property type="component" value="Unassembled WGS sequence"/>
</dbReference>
<evidence type="ECO:0000256" key="5">
    <source>
        <dbReference type="RuleBase" id="RU362121"/>
    </source>
</evidence>
<keyword evidence="1 5" id="KW-0349">Heme</keyword>
<dbReference type="GO" id="GO:0046872">
    <property type="term" value="F:metal ion binding"/>
    <property type="evidence" value="ECO:0007669"/>
    <property type="project" value="UniProtKB-UniRule"/>
</dbReference>
<name>A0A232LQD9_9EURO</name>
<dbReference type="EMBL" id="NPHW01005854">
    <property type="protein sequence ID" value="OXV06349.1"/>
    <property type="molecule type" value="Genomic_DNA"/>
</dbReference>
<evidence type="ECO:0000256" key="1">
    <source>
        <dbReference type="ARBA" id="ARBA00022617"/>
    </source>
</evidence>
<sequence>MAEKSFTAADVGSHNTPEKGLYVIIDKSVYNVTDFVDEHPGGAKILKRFAGKDASKQFWKFHNESVLKKYSAKLKIGEVQETAKL</sequence>
<dbReference type="InterPro" id="IPR018506">
    <property type="entry name" value="Cyt_B5_heme-BS"/>
</dbReference>
<evidence type="ECO:0000259" key="6">
    <source>
        <dbReference type="PROSITE" id="PS50255"/>
    </source>
</evidence>
<reference evidence="7 8" key="1">
    <citation type="journal article" date="2015" name="Environ. Microbiol.">
        <title>Metagenome sequence of Elaphomyces granulatus from sporocarp tissue reveals Ascomycota ectomycorrhizal fingerprints of genome expansion and a Proteobacteria-rich microbiome.</title>
        <authorList>
            <person name="Quandt C.A."/>
            <person name="Kohler A."/>
            <person name="Hesse C.N."/>
            <person name="Sharpton T.J."/>
            <person name="Martin F."/>
            <person name="Spatafora J.W."/>
        </authorList>
    </citation>
    <scope>NUCLEOTIDE SEQUENCE [LARGE SCALE GENOMIC DNA]</scope>
    <source>
        <strain evidence="7 8">OSC145934</strain>
    </source>
</reference>